<dbReference type="InterPro" id="IPR052016">
    <property type="entry name" value="Bact_Sigma-Reg"/>
</dbReference>
<evidence type="ECO:0000256" key="2">
    <source>
        <dbReference type="SAM" id="Phobius"/>
    </source>
</evidence>
<comment type="caution">
    <text evidence="4">The sequence shown here is derived from an EMBL/GenBank/DDBJ whole genome shotgun (WGS) entry which is preliminary data.</text>
</comment>
<feature type="domain" description="PPM-type phosphatase" evidence="3">
    <location>
        <begin position="145"/>
        <end position="358"/>
    </location>
</feature>
<keyword evidence="2" id="KW-0472">Membrane</keyword>
<dbReference type="EMBL" id="RDBE01000006">
    <property type="protein sequence ID" value="RLV50002.1"/>
    <property type="molecule type" value="Genomic_DNA"/>
</dbReference>
<accession>A0A3L8P4J6</accession>
<evidence type="ECO:0000313" key="5">
    <source>
        <dbReference type="Proteomes" id="UP000281708"/>
    </source>
</evidence>
<protein>
    <submittedName>
        <fullName evidence="4">Serine/threonine-protein phosphatase</fullName>
    </submittedName>
</protein>
<feature type="transmembrane region" description="Helical" evidence="2">
    <location>
        <begin position="25"/>
        <end position="42"/>
    </location>
</feature>
<dbReference type="SMART" id="SM00331">
    <property type="entry name" value="PP2C_SIG"/>
    <property type="match status" value="1"/>
</dbReference>
<dbReference type="Proteomes" id="UP000281708">
    <property type="component" value="Unassembled WGS sequence"/>
</dbReference>
<dbReference type="Pfam" id="PF07228">
    <property type="entry name" value="SpoIIE"/>
    <property type="match status" value="1"/>
</dbReference>
<dbReference type="GO" id="GO:0016791">
    <property type="term" value="F:phosphatase activity"/>
    <property type="evidence" value="ECO:0007669"/>
    <property type="project" value="TreeGrafter"/>
</dbReference>
<dbReference type="RefSeq" id="WP_121805766.1">
    <property type="nucleotide sequence ID" value="NZ_RDBE01000006.1"/>
</dbReference>
<dbReference type="InterPro" id="IPR036457">
    <property type="entry name" value="PPM-type-like_dom_sf"/>
</dbReference>
<reference evidence="4 5" key="1">
    <citation type="submission" date="2018-10" db="EMBL/GenBank/DDBJ databases">
        <title>Marmoricola sp. 4Q3S-7 whole genome shotgun sequence.</title>
        <authorList>
            <person name="Li F."/>
        </authorList>
    </citation>
    <scope>NUCLEOTIDE SEQUENCE [LARGE SCALE GENOMIC DNA]</scope>
    <source>
        <strain evidence="4 5">4Q3S-7</strain>
    </source>
</reference>
<keyword evidence="1" id="KW-0378">Hydrolase</keyword>
<dbReference type="AlphaFoldDB" id="A0A3L8P4J6"/>
<gene>
    <name evidence="4" type="ORF">D9V37_09030</name>
</gene>
<dbReference type="Gene3D" id="3.60.40.10">
    <property type="entry name" value="PPM-type phosphatase domain"/>
    <property type="match status" value="1"/>
</dbReference>
<dbReference type="PANTHER" id="PTHR43156">
    <property type="entry name" value="STAGE II SPORULATION PROTEIN E-RELATED"/>
    <property type="match status" value="1"/>
</dbReference>
<keyword evidence="5" id="KW-1185">Reference proteome</keyword>
<evidence type="ECO:0000259" key="3">
    <source>
        <dbReference type="SMART" id="SM00331"/>
    </source>
</evidence>
<proteinExistence type="predicted"/>
<feature type="transmembrane region" description="Helical" evidence="2">
    <location>
        <begin position="70"/>
        <end position="86"/>
    </location>
</feature>
<organism evidence="4 5">
    <name type="scientific">Nocardioides mangrovicus</name>
    <dbReference type="NCBI Taxonomy" id="2478913"/>
    <lineage>
        <taxon>Bacteria</taxon>
        <taxon>Bacillati</taxon>
        <taxon>Actinomycetota</taxon>
        <taxon>Actinomycetes</taxon>
        <taxon>Propionibacteriales</taxon>
        <taxon>Nocardioidaceae</taxon>
        <taxon>Nocardioides</taxon>
    </lineage>
</organism>
<keyword evidence="2" id="KW-1133">Transmembrane helix</keyword>
<name>A0A3L8P4J6_9ACTN</name>
<dbReference type="PANTHER" id="PTHR43156:SF2">
    <property type="entry name" value="STAGE II SPORULATION PROTEIN E"/>
    <property type="match status" value="1"/>
</dbReference>
<keyword evidence="2" id="KW-0812">Transmembrane</keyword>
<dbReference type="OrthoDB" id="4935951at2"/>
<dbReference type="InterPro" id="IPR001932">
    <property type="entry name" value="PPM-type_phosphatase-like_dom"/>
</dbReference>
<evidence type="ECO:0000313" key="4">
    <source>
        <dbReference type="EMBL" id="RLV50002.1"/>
    </source>
</evidence>
<feature type="transmembrane region" description="Helical" evidence="2">
    <location>
        <begin position="92"/>
        <end position="111"/>
    </location>
</feature>
<evidence type="ECO:0000256" key="1">
    <source>
        <dbReference type="ARBA" id="ARBA00022801"/>
    </source>
</evidence>
<sequence>MRTSLRHFVADPVGSWRSGSRDSQAYTLCLLLGGVVGSFIVSMTSYDLMPLTAYFVWLLLGMVLLRFRPLLALVAVTAVAGLTAALSHPPIIAARVSALVVMAMCMAVILFQSSRQRSGLPSAISEGMLADLRDRLQRQGAVPTLPTGWQSQSAMIAAHGVGYGGDFLVARRSDSRTRLEMILVDVCGKGVGAATTALQFAGALDGLLGALPPQQLMRAANDFLLRQDSDEAFATAVHVAVDLETGAYEIISAGHPPVLVWSDPDEVWNLDATRGTALGIVAEPLLESTTGTLRPGEALLFYTDGVVESRDADLDDGIAWLQTTARDAISRGFDGAPRRIIRKVAAGDDDRAVLMLWREGVGVAVPVAPGFTGRPAKPGDIAD</sequence>